<evidence type="ECO:0000256" key="1">
    <source>
        <dbReference type="PROSITE-ProRule" id="PRU00339"/>
    </source>
</evidence>
<dbReference type="OrthoDB" id="2658060at2"/>
<dbReference type="Pfam" id="PF13374">
    <property type="entry name" value="TPR_10"/>
    <property type="match status" value="1"/>
</dbReference>
<evidence type="ECO:0000256" key="2">
    <source>
        <dbReference type="SAM" id="Phobius"/>
    </source>
</evidence>
<evidence type="ECO:0000313" key="3">
    <source>
        <dbReference type="EMBL" id="ANS77094.1"/>
    </source>
</evidence>
<dbReference type="SUPFAM" id="SSF48452">
    <property type="entry name" value="TPR-like"/>
    <property type="match status" value="1"/>
</dbReference>
<reference evidence="3 4" key="1">
    <citation type="submission" date="2016-01" db="EMBL/GenBank/DDBJ databases">
        <title>Complete Genome Sequence of Paenibacillus yonginensis DCY84, a novel Plant Growth-Promoting Bacteria with Elicitation of Induced Systemic Resistance.</title>
        <authorList>
            <person name="Kim Y.J."/>
            <person name="Yang D.C."/>
            <person name="Sukweenadhi J."/>
        </authorList>
    </citation>
    <scope>NUCLEOTIDE SEQUENCE [LARGE SCALE GENOMIC DNA]</scope>
    <source>
        <strain evidence="3 4">DCY84</strain>
    </source>
</reference>
<keyword evidence="1" id="KW-0802">TPR repeat</keyword>
<accession>A0A1B1N6Q0</accession>
<dbReference type="InterPro" id="IPR019734">
    <property type="entry name" value="TPR_rpt"/>
</dbReference>
<name>A0A1B1N6Q0_9BACL</name>
<evidence type="ECO:0000313" key="4">
    <source>
        <dbReference type="Proteomes" id="UP000092573"/>
    </source>
</evidence>
<organism evidence="3 4">
    <name type="scientific">Paenibacillus yonginensis</name>
    <dbReference type="NCBI Taxonomy" id="1462996"/>
    <lineage>
        <taxon>Bacteria</taxon>
        <taxon>Bacillati</taxon>
        <taxon>Bacillota</taxon>
        <taxon>Bacilli</taxon>
        <taxon>Bacillales</taxon>
        <taxon>Paenibacillaceae</taxon>
        <taxon>Paenibacillus</taxon>
    </lineage>
</organism>
<sequence>MGKLFIFFILWRILGNPLLAILVLLIVVYLLDRRFVGIFPSLTKPFKRRRHITKLRQQIAASPFDVSSKRELARLLIEQKRYREAMRLLDESLAYSEESAEFWADYGLASLGVGQLEEGEQRILKAFGLNERVQYGQPYLKLASAFRNEAPAKALHYAEQFRGIQSSSIEAYYLLGRLYQGLERKEDAKSAYEEALLIYRQLPKYKKRQERGFALRSYLKKISL</sequence>
<keyword evidence="2" id="KW-1133">Transmembrane helix</keyword>
<dbReference type="SMART" id="SM00028">
    <property type="entry name" value="TPR"/>
    <property type="match status" value="2"/>
</dbReference>
<dbReference type="Gene3D" id="1.25.40.10">
    <property type="entry name" value="Tetratricopeptide repeat domain"/>
    <property type="match status" value="2"/>
</dbReference>
<dbReference type="RefSeq" id="WP_068700369.1">
    <property type="nucleotide sequence ID" value="NZ_CP014167.1"/>
</dbReference>
<keyword evidence="2" id="KW-0812">Transmembrane</keyword>
<dbReference type="AlphaFoldDB" id="A0A1B1N6Q0"/>
<dbReference type="STRING" id="1462996.AWM70_04610"/>
<dbReference type="InterPro" id="IPR011990">
    <property type="entry name" value="TPR-like_helical_dom_sf"/>
</dbReference>
<dbReference type="EMBL" id="CP014167">
    <property type="protein sequence ID" value="ANS77094.1"/>
    <property type="molecule type" value="Genomic_DNA"/>
</dbReference>
<feature type="repeat" description="TPR" evidence="1">
    <location>
        <begin position="169"/>
        <end position="202"/>
    </location>
</feature>
<feature type="transmembrane region" description="Helical" evidence="2">
    <location>
        <begin position="6"/>
        <end position="31"/>
    </location>
</feature>
<keyword evidence="4" id="KW-1185">Reference proteome</keyword>
<dbReference type="Proteomes" id="UP000092573">
    <property type="component" value="Chromosome"/>
</dbReference>
<dbReference type="PROSITE" id="PS50005">
    <property type="entry name" value="TPR"/>
    <property type="match status" value="1"/>
</dbReference>
<dbReference type="Pfam" id="PF13181">
    <property type="entry name" value="TPR_8"/>
    <property type="match status" value="1"/>
</dbReference>
<gene>
    <name evidence="3" type="ORF">AWM70_04610</name>
</gene>
<dbReference type="KEGG" id="pyg:AWM70_04610"/>
<proteinExistence type="predicted"/>
<keyword evidence="2" id="KW-0472">Membrane</keyword>
<protein>
    <submittedName>
        <fullName evidence="3">Uncharacterized protein</fullName>
    </submittedName>
</protein>